<evidence type="ECO:0000256" key="1">
    <source>
        <dbReference type="PIRSR" id="PIRSR602481-1"/>
    </source>
</evidence>
<evidence type="ECO:0000313" key="2">
    <source>
        <dbReference type="EMBL" id="ALJ61987.1"/>
    </source>
</evidence>
<dbReference type="Gene3D" id="1.10.10.10">
    <property type="entry name" value="Winged helix-like DNA-binding domain superfamily/Winged helix DNA-binding domain"/>
    <property type="match status" value="1"/>
</dbReference>
<dbReference type="Proteomes" id="UP000325055">
    <property type="component" value="Unassembled WGS sequence"/>
</dbReference>
<dbReference type="PANTHER" id="PTHR33202:SF22">
    <property type="entry name" value="HYDROGEN PEROXIDE SENSITIVE REPRESSOR"/>
    <property type="match status" value="1"/>
</dbReference>
<dbReference type="STRING" id="246787.BcellWH2_04776"/>
<gene>
    <name evidence="2" type="ORF">BcellWH2_04776</name>
    <name evidence="8" type="ORF">DWX97_07190</name>
    <name evidence="4" type="ORF">F2Y81_28370</name>
    <name evidence="3" type="ORF">F2Y86_04345</name>
    <name evidence="5" type="ORF">F2Y87_22610</name>
    <name evidence="6" type="ORF">PZH42_10685</name>
    <name evidence="7" type="ORF">RO785_16985</name>
</gene>
<dbReference type="PANTHER" id="PTHR33202">
    <property type="entry name" value="ZINC UPTAKE REGULATION PROTEIN"/>
    <property type="match status" value="1"/>
</dbReference>
<dbReference type="AlphaFoldDB" id="A0A0N7IG46"/>
<proteinExistence type="predicted"/>
<dbReference type="Proteomes" id="UP000061809">
    <property type="component" value="Chromosome"/>
</dbReference>
<dbReference type="Proteomes" id="UP001266995">
    <property type="component" value="Unassembled WGS sequence"/>
</dbReference>
<evidence type="ECO:0000313" key="13">
    <source>
        <dbReference type="Proteomes" id="UP000482653"/>
    </source>
</evidence>
<evidence type="ECO:0000313" key="8">
    <source>
        <dbReference type="EMBL" id="RGS38151.1"/>
    </source>
</evidence>
<protein>
    <submittedName>
        <fullName evidence="2">Ferric uptake regulator family protein</fullName>
    </submittedName>
    <submittedName>
        <fullName evidence="3">Transcriptional repressor</fullName>
    </submittedName>
</protein>
<dbReference type="eggNOG" id="COG0735">
    <property type="taxonomic scope" value="Bacteria"/>
</dbReference>
<evidence type="ECO:0000313" key="9">
    <source>
        <dbReference type="Proteomes" id="UP000061809"/>
    </source>
</evidence>
<keyword evidence="1" id="KW-0862">Zinc</keyword>
<dbReference type="InterPro" id="IPR036388">
    <property type="entry name" value="WH-like_DNA-bd_sf"/>
</dbReference>
<dbReference type="GO" id="GO:1900376">
    <property type="term" value="P:regulation of secondary metabolite biosynthetic process"/>
    <property type="evidence" value="ECO:0007669"/>
    <property type="project" value="TreeGrafter"/>
</dbReference>
<reference evidence="11 12" key="3">
    <citation type="journal article" date="2019" name="Nat. Med.">
        <title>A library of human gut bacterial isolates paired with longitudinal multiomics data enables mechanistic microbiome research.</title>
        <authorList>
            <person name="Poyet M."/>
            <person name="Groussin M."/>
            <person name="Gibbons S.M."/>
            <person name="Avila-Pacheco J."/>
            <person name="Jiang X."/>
            <person name="Kearney S.M."/>
            <person name="Perrotta A.R."/>
            <person name="Berdy B."/>
            <person name="Zhao S."/>
            <person name="Lieberman T.D."/>
            <person name="Swanson P.K."/>
            <person name="Smith M."/>
            <person name="Roesemann S."/>
            <person name="Alexander J.E."/>
            <person name="Rich S.A."/>
            <person name="Livny J."/>
            <person name="Vlamakis H."/>
            <person name="Clish C."/>
            <person name="Bullock K."/>
            <person name="Deik A."/>
            <person name="Scott J."/>
            <person name="Pierce K.A."/>
            <person name="Xavier R.J."/>
            <person name="Alm E.J."/>
        </authorList>
    </citation>
    <scope>NUCLEOTIDE SEQUENCE [LARGE SCALE GENOMIC DNA]</scope>
    <source>
        <strain evidence="4 12">BIOML-A6</strain>
        <strain evidence="3 11">BIOML-A7</strain>
        <strain evidence="5 13">BIOML-A8</strain>
    </source>
</reference>
<dbReference type="PATRIC" id="fig|246787.4.peg.4932"/>
<reference evidence="8 10" key="2">
    <citation type="submission" date="2018-08" db="EMBL/GenBank/DDBJ databases">
        <title>A genome reference for cultivated species of the human gut microbiota.</title>
        <authorList>
            <person name="Zou Y."/>
            <person name="Xue W."/>
            <person name="Luo G."/>
        </authorList>
    </citation>
    <scope>NUCLEOTIDE SEQUENCE [LARGE SCALE GENOMIC DNA]</scope>
    <source>
        <strain evidence="8 10">AF22-3AC</strain>
    </source>
</reference>
<dbReference type="Proteomes" id="UP000482653">
    <property type="component" value="Unassembled WGS sequence"/>
</dbReference>
<evidence type="ECO:0000313" key="7">
    <source>
        <dbReference type="EMBL" id="MDT4512667.1"/>
    </source>
</evidence>
<name>A0A0N7IG46_9BACE</name>
<keyword evidence="1" id="KW-0479">Metal-binding</keyword>
<dbReference type="Proteomes" id="UP000448877">
    <property type="component" value="Unassembled WGS sequence"/>
</dbReference>
<dbReference type="InterPro" id="IPR036390">
    <property type="entry name" value="WH_DNA-bd_sf"/>
</dbReference>
<dbReference type="EMBL" id="VVYV01000103">
    <property type="protein sequence ID" value="KAA5411695.1"/>
    <property type="molecule type" value="Genomic_DNA"/>
</dbReference>
<dbReference type="Proteomes" id="UP000283341">
    <property type="component" value="Unassembled WGS sequence"/>
</dbReference>
<dbReference type="EMBL" id="VVYX01000034">
    <property type="protein sequence ID" value="KAA5414986.1"/>
    <property type="molecule type" value="Genomic_DNA"/>
</dbReference>
<evidence type="ECO:0000313" key="6">
    <source>
        <dbReference type="EMBL" id="MDE8694572.1"/>
    </source>
</evidence>
<evidence type="ECO:0000313" key="5">
    <source>
        <dbReference type="EMBL" id="KAA5414986.1"/>
    </source>
</evidence>
<evidence type="ECO:0000313" key="11">
    <source>
        <dbReference type="Proteomes" id="UP000325055"/>
    </source>
</evidence>
<dbReference type="EMBL" id="CP012801">
    <property type="protein sequence ID" value="ALJ61987.1"/>
    <property type="molecule type" value="Genomic_DNA"/>
</dbReference>
<comment type="cofactor">
    <cofactor evidence="1">
        <name>Zn(2+)</name>
        <dbReference type="ChEBI" id="CHEBI:29105"/>
    </cofactor>
    <text evidence="1">Binds 1 zinc ion per subunit.</text>
</comment>
<dbReference type="EMBL" id="QRVJ01000004">
    <property type="protein sequence ID" value="RGS38151.1"/>
    <property type="molecule type" value="Genomic_DNA"/>
</dbReference>
<dbReference type="GO" id="GO:0003700">
    <property type="term" value="F:DNA-binding transcription factor activity"/>
    <property type="evidence" value="ECO:0007669"/>
    <property type="project" value="InterPro"/>
</dbReference>
<evidence type="ECO:0000313" key="4">
    <source>
        <dbReference type="EMBL" id="KAA5411695.1"/>
    </source>
</evidence>
<reference evidence="2 9" key="1">
    <citation type="journal article" date="2015" name="Science">
        <title>Genetic determinants of in vivo fitness and diet responsiveness in multiple human gut Bacteroides.</title>
        <authorList>
            <person name="Wu M."/>
            <person name="McNulty N.P."/>
            <person name="Rodionov D.A."/>
            <person name="Khoroshkin M.S."/>
            <person name="Griffin N.W."/>
            <person name="Cheng J."/>
            <person name="Latreille P."/>
            <person name="Kerstetter R.A."/>
            <person name="Terrapon N."/>
            <person name="Henrissat B."/>
            <person name="Osterman A.L."/>
            <person name="Gordon J.I."/>
        </authorList>
    </citation>
    <scope>NUCLEOTIDE SEQUENCE [LARGE SCALE GENOMIC DNA]</scope>
    <source>
        <strain evidence="2 9">WH2</strain>
    </source>
</reference>
<dbReference type="GO" id="GO:0008270">
    <property type="term" value="F:zinc ion binding"/>
    <property type="evidence" value="ECO:0007669"/>
    <property type="project" value="TreeGrafter"/>
</dbReference>
<dbReference type="GO" id="GO:0000976">
    <property type="term" value="F:transcription cis-regulatory region binding"/>
    <property type="evidence" value="ECO:0007669"/>
    <property type="project" value="TreeGrafter"/>
</dbReference>
<evidence type="ECO:0000313" key="3">
    <source>
        <dbReference type="EMBL" id="KAA5410471.1"/>
    </source>
</evidence>
<reference evidence="6" key="4">
    <citation type="submission" date="2023-03" db="EMBL/GenBank/DDBJ databases">
        <title>DFI Biobank Strains.</title>
        <authorList>
            <person name="Mostad J."/>
            <person name="Paddock L."/>
            <person name="Medina S."/>
            <person name="Waligurski E."/>
            <person name="Barat B."/>
            <person name="Smith R."/>
            <person name="Burgo V."/>
            <person name="Metcalfe C."/>
            <person name="Woodson C."/>
            <person name="Sundararajan A."/>
            <person name="Ramaswamy R."/>
            <person name="Lin H."/>
            <person name="Pamer E.G."/>
        </authorList>
    </citation>
    <scope>NUCLEOTIDE SEQUENCE</scope>
    <source>
        <strain evidence="6">DFI.9.5</strain>
    </source>
</reference>
<organism evidence="2 9">
    <name type="scientific">Bacteroides cellulosilyticus</name>
    <dbReference type="NCBI Taxonomy" id="246787"/>
    <lineage>
        <taxon>Bacteria</taxon>
        <taxon>Pseudomonadati</taxon>
        <taxon>Bacteroidota</taxon>
        <taxon>Bacteroidia</taxon>
        <taxon>Bacteroidales</taxon>
        <taxon>Bacteroidaceae</taxon>
        <taxon>Bacteroides</taxon>
    </lineage>
</organism>
<dbReference type="EMBL" id="JAVSNH010000001">
    <property type="protein sequence ID" value="MDT4512667.1"/>
    <property type="molecule type" value="Genomic_DNA"/>
</dbReference>
<reference evidence="7" key="5">
    <citation type="submission" date="2023-08" db="EMBL/GenBank/DDBJ databases">
        <title>Reintroducing virulent viruses to syntetic microbiomes.</title>
        <authorList>
            <person name="Wilde J."/>
            <person name="Boyes R."/>
            <person name="Robinson A.V."/>
            <person name="Daisley B.A."/>
            <person name="Allen-Vercoe E."/>
        </authorList>
    </citation>
    <scope>NUCLEOTIDE SEQUENCE</scope>
    <source>
        <strain evidence="7">225I_12FAA</strain>
    </source>
</reference>
<evidence type="ECO:0000313" key="10">
    <source>
        <dbReference type="Proteomes" id="UP000283341"/>
    </source>
</evidence>
<dbReference type="Pfam" id="PF01475">
    <property type="entry name" value="FUR"/>
    <property type="match status" value="1"/>
</dbReference>
<accession>A0A0N7IG46</accession>
<dbReference type="EMBL" id="JARFID010000008">
    <property type="protein sequence ID" value="MDE8694572.1"/>
    <property type="molecule type" value="Genomic_DNA"/>
</dbReference>
<dbReference type="RefSeq" id="WP_007213321.1">
    <property type="nucleotide sequence ID" value="NZ_CABMLT010000012.1"/>
</dbReference>
<feature type="binding site" evidence="1">
    <location>
        <position position="135"/>
    </location>
    <ligand>
        <name>Zn(2+)</name>
        <dbReference type="ChEBI" id="CHEBI:29105"/>
    </ligand>
</feature>
<dbReference type="GeneID" id="66309257"/>
<dbReference type="KEGG" id="bcel:BcellWH2_04776"/>
<sequence length="145" mass="16613">MEEIYLHKLSLRDIKPTAMRLLILRTMMEMKRAVSVTDLEDKLDTVDKSTIFRTLTLFLSHHLIHGVDDGSGSLKYAVCEDCCMCTVEDQHMHFYCEQCHKTYCIRSVHAPTVNLPEGFMQTGINYVIKGICADCAVHQKIDTEE</sequence>
<evidence type="ECO:0000313" key="12">
    <source>
        <dbReference type="Proteomes" id="UP000448877"/>
    </source>
</evidence>
<feature type="binding site" evidence="1">
    <location>
        <position position="99"/>
    </location>
    <ligand>
        <name>Zn(2+)</name>
        <dbReference type="ChEBI" id="CHEBI:29105"/>
    </ligand>
</feature>
<dbReference type="SUPFAM" id="SSF46785">
    <property type="entry name" value="Winged helix' DNA-binding domain"/>
    <property type="match status" value="1"/>
</dbReference>
<dbReference type="InterPro" id="IPR002481">
    <property type="entry name" value="FUR"/>
</dbReference>
<dbReference type="EMBL" id="VVYW01000003">
    <property type="protein sequence ID" value="KAA5410471.1"/>
    <property type="molecule type" value="Genomic_DNA"/>
</dbReference>
<feature type="binding site" evidence="1">
    <location>
        <position position="132"/>
    </location>
    <ligand>
        <name>Zn(2+)</name>
        <dbReference type="ChEBI" id="CHEBI:29105"/>
    </ligand>
</feature>
<dbReference type="GO" id="GO:0045892">
    <property type="term" value="P:negative regulation of DNA-templated transcription"/>
    <property type="evidence" value="ECO:0007669"/>
    <property type="project" value="TreeGrafter"/>
</dbReference>
<feature type="binding site" evidence="1">
    <location>
        <position position="96"/>
    </location>
    <ligand>
        <name>Zn(2+)</name>
        <dbReference type="ChEBI" id="CHEBI:29105"/>
    </ligand>
</feature>
<dbReference type="Proteomes" id="UP001221924">
    <property type="component" value="Unassembled WGS sequence"/>
</dbReference>